<feature type="domain" description="Serine aminopeptidase S33" evidence="1">
    <location>
        <begin position="43"/>
        <end position="275"/>
    </location>
</feature>
<dbReference type="InterPro" id="IPR000073">
    <property type="entry name" value="AB_hydrolase_1"/>
</dbReference>
<dbReference type="InterPro" id="IPR029058">
    <property type="entry name" value="AB_hydrolase_fold"/>
</dbReference>
<dbReference type="InParanoid" id="H2Z6F4"/>
<evidence type="ECO:0000259" key="1">
    <source>
        <dbReference type="Pfam" id="PF12146"/>
    </source>
</evidence>
<dbReference type="ESTHER" id="ciosa-h2z6f4">
    <property type="family name" value="Monoglyceridelipase_lysophospholip"/>
</dbReference>
<dbReference type="OMA" id="ICALEEY"/>
<keyword evidence="3" id="KW-1185">Reference proteome</keyword>
<dbReference type="Ensembl" id="ENSCSAVT00000013315.1">
    <property type="protein sequence ID" value="ENSCSAVP00000013166.1"/>
    <property type="gene ID" value="ENSCSAVG00000007724.1"/>
</dbReference>
<dbReference type="GeneTree" id="ENSGT00390000011364"/>
<dbReference type="eggNOG" id="KOG1455">
    <property type="taxonomic scope" value="Eukaryota"/>
</dbReference>
<proteinExistence type="predicted"/>
<reference evidence="2" key="2">
    <citation type="submission" date="2025-08" db="UniProtKB">
        <authorList>
            <consortium name="Ensembl"/>
        </authorList>
    </citation>
    <scope>IDENTIFICATION</scope>
</reference>
<dbReference type="Gene3D" id="3.40.50.1820">
    <property type="entry name" value="alpha/beta hydrolase"/>
    <property type="match status" value="1"/>
</dbReference>
<dbReference type="Pfam" id="PF12146">
    <property type="entry name" value="Hydrolase_4"/>
    <property type="match status" value="1"/>
</dbReference>
<name>H2Z6F4_CIOSA</name>
<reference evidence="3" key="1">
    <citation type="submission" date="2003-08" db="EMBL/GenBank/DDBJ databases">
        <authorList>
            <person name="Birren B."/>
            <person name="Nusbaum C."/>
            <person name="Abebe A."/>
            <person name="Abouelleil A."/>
            <person name="Adekoya E."/>
            <person name="Ait-zahra M."/>
            <person name="Allen N."/>
            <person name="Allen T."/>
            <person name="An P."/>
            <person name="Anderson M."/>
            <person name="Anderson S."/>
            <person name="Arachchi H."/>
            <person name="Armbruster J."/>
            <person name="Bachantsang P."/>
            <person name="Baldwin J."/>
            <person name="Barry A."/>
            <person name="Bayul T."/>
            <person name="Blitshsteyn B."/>
            <person name="Bloom T."/>
            <person name="Blye J."/>
            <person name="Boguslavskiy L."/>
            <person name="Borowsky M."/>
            <person name="Boukhgalter B."/>
            <person name="Brunache A."/>
            <person name="Butler J."/>
            <person name="Calixte N."/>
            <person name="Calvo S."/>
            <person name="Camarata J."/>
            <person name="Campo K."/>
            <person name="Chang J."/>
            <person name="Cheshatsang Y."/>
            <person name="Citroen M."/>
            <person name="Collymore A."/>
            <person name="Considine T."/>
            <person name="Cook A."/>
            <person name="Cooke P."/>
            <person name="Corum B."/>
            <person name="Cuomo C."/>
            <person name="David R."/>
            <person name="Dawoe T."/>
            <person name="Degray S."/>
            <person name="Dodge S."/>
            <person name="Dooley K."/>
            <person name="Dorje P."/>
            <person name="Dorjee K."/>
            <person name="Dorris L."/>
            <person name="Duffey N."/>
            <person name="Dupes A."/>
            <person name="Elkins T."/>
            <person name="Engels R."/>
            <person name="Erickson J."/>
            <person name="Farina A."/>
            <person name="Faro S."/>
            <person name="Ferreira P."/>
            <person name="Fischer H."/>
            <person name="Fitzgerald M."/>
            <person name="Foley K."/>
            <person name="Gage D."/>
            <person name="Galagan J."/>
            <person name="Gearin G."/>
            <person name="Gnerre S."/>
            <person name="Gnirke A."/>
            <person name="Goyette A."/>
            <person name="Graham J."/>
            <person name="Grandbois E."/>
            <person name="Gyaltsen K."/>
            <person name="Hafez N."/>
            <person name="Hagopian D."/>
            <person name="Hagos B."/>
            <person name="Hall J."/>
            <person name="Hatcher B."/>
            <person name="Heller A."/>
            <person name="Higgins H."/>
            <person name="Honan T."/>
            <person name="Horn A."/>
            <person name="Houde N."/>
            <person name="Hughes L."/>
            <person name="Hulme W."/>
            <person name="Husby E."/>
            <person name="Iliev I."/>
            <person name="Jaffe D."/>
            <person name="Jones C."/>
            <person name="Kamal M."/>
            <person name="Kamat A."/>
            <person name="Kamvysselis M."/>
            <person name="Karlsson E."/>
            <person name="Kells C."/>
            <person name="Kieu A."/>
            <person name="Kisner P."/>
            <person name="Kodira C."/>
            <person name="Kulbokas E."/>
            <person name="Labutti K."/>
            <person name="Lama D."/>
            <person name="Landers T."/>
            <person name="Leger J."/>
            <person name="Levine S."/>
            <person name="Lewis D."/>
            <person name="Lewis T."/>
            <person name="Lindblad-toh K."/>
            <person name="Liu X."/>
            <person name="Lokyitsang T."/>
            <person name="Lokyitsang Y."/>
            <person name="Lucien O."/>
            <person name="Lui A."/>
            <person name="Ma L.J."/>
            <person name="Mabbitt R."/>
            <person name="Macdonald J."/>
            <person name="Maclean C."/>
            <person name="Major J."/>
            <person name="Manning J."/>
            <person name="Marabella R."/>
            <person name="Maru K."/>
            <person name="Matthews C."/>
            <person name="Mauceli E."/>
            <person name="Mccarthy M."/>
            <person name="Mcdonough S."/>
            <person name="Mcghee T."/>
            <person name="Meldrim J."/>
            <person name="Meneus L."/>
            <person name="Mesirov J."/>
            <person name="Mihalev A."/>
            <person name="Mihova T."/>
            <person name="Mikkelsen T."/>
            <person name="Mlenga V."/>
            <person name="Moru K."/>
            <person name="Mozes J."/>
            <person name="Mulrain L."/>
            <person name="Munson G."/>
            <person name="Naylor J."/>
            <person name="Newes C."/>
            <person name="Nguyen C."/>
            <person name="Nguyen N."/>
            <person name="Nguyen T."/>
            <person name="Nicol R."/>
            <person name="Nielsen C."/>
            <person name="Nizzari M."/>
            <person name="Norbu C."/>
            <person name="Norbu N."/>
            <person name="O'donnell P."/>
            <person name="Okoawo O."/>
            <person name="O'leary S."/>
            <person name="Omotosho B."/>
            <person name="O'neill K."/>
            <person name="Osman S."/>
            <person name="Parker S."/>
            <person name="Perrin D."/>
            <person name="Phunkhang P."/>
            <person name="Piqani B."/>
            <person name="Purcell S."/>
            <person name="Rachupka T."/>
            <person name="Ramasamy U."/>
            <person name="Rameau R."/>
            <person name="Ray V."/>
            <person name="Raymond C."/>
            <person name="Retta R."/>
            <person name="Richardson S."/>
            <person name="Rise C."/>
            <person name="Rodriguez J."/>
            <person name="Rogers J."/>
            <person name="Rogov P."/>
            <person name="Rutman M."/>
            <person name="Schupbach R."/>
            <person name="Seaman C."/>
            <person name="Settipalli S."/>
            <person name="Sharpe T."/>
            <person name="Sheridan J."/>
            <person name="Sherpa N."/>
            <person name="Shi J."/>
            <person name="Smirnov S."/>
            <person name="Smith C."/>
            <person name="Sougnez C."/>
            <person name="Spencer B."/>
            <person name="Stalker J."/>
            <person name="Stange-thomann N."/>
            <person name="Stavropoulos S."/>
            <person name="Stetson K."/>
            <person name="Stone C."/>
            <person name="Stone S."/>
            <person name="Stubbs M."/>
            <person name="Talamas J."/>
            <person name="Tchuinga P."/>
            <person name="Tenzing P."/>
            <person name="Tesfaye S."/>
            <person name="Theodore J."/>
            <person name="Thoulutsang Y."/>
            <person name="Topham K."/>
            <person name="Towey S."/>
            <person name="Tsamla T."/>
            <person name="Tsomo N."/>
            <person name="Vallee D."/>
            <person name="Vassiliev H."/>
            <person name="Venkataraman V."/>
            <person name="Vinson J."/>
            <person name="Vo A."/>
            <person name="Wade C."/>
            <person name="Wang S."/>
            <person name="Wangchuk T."/>
            <person name="Wangdi T."/>
            <person name="Whittaker C."/>
            <person name="Wilkinson J."/>
            <person name="Wu Y."/>
            <person name="Wyman D."/>
            <person name="Yadav S."/>
            <person name="Yang S."/>
            <person name="Yang X."/>
            <person name="Yeager S."/>
            <person name="Yee E."/>
            <person name="Young G."/>
            <person name="Zainoun J."/>
            <person name="Zembeck L."/>
            <person name="Zimmer A."/>
            <person name="Zody M."/>
            <person name="Lander E."/>
        </authorList>
    </citation>
    <scope>NUCLEOTIDE SEQUENCE [LARGE SCALE GENOMIC DNA]</scope>
</reference>
<dbReference type="Proteomes" id="UP000007875">
    <property type="component" value="Unassembled WGS sequence"/>
</dbReference>
<reference evidence="2" key="3">
    <citation type="submission" date="2025-09" db="UniProtKB">
        <authorList>
            <consortium name="Ensembl"/>
        </authorList>
    </citation>
    <scope>IDENTIFICATION</scope>
</reference>
<organism evidence="2 3">
    <name type="scientific">Ciona savignyi</name>
    <name type="common">Pacific transparent sea squirt</name>
    <dbReference type="NCBI Taxonomy" id="51511"/>
    <lineage>
        <taxon>Eukaryota</taxon>
        <taxon>Metazoa</taxon>
        <taxon>Chordata</taxon>
        <taxon>Tunicata</taxon>
        <taxon>Ascidiacea</taxon>
        <taxon>Phlebobranchia</taxon>
        <taxon>Cionidae</taxon>
        <taxon>Ciona</taxon>
    </lineage>
</organism>
<dbReference type="STRING" id="51511.ENSCSAVP00000013166"/>
<dbReference type="HOGENOM" id="CLU_026209_7_1_1"/>
<dbReference type="PRINTS" id="PR00111">
    <property type="entry name" value="ABHYDROLASE"/>
</dbReference>
<evidence type="ECO:0000313" key="3">
    <source>
        <dbReference type="Proteomes" id="UP000007875"/>
    </source>
</evidence>
<protein>
    <recommendedName>
        <fullName evidence="1">Serine aminopeptidase S33 domain-containing protein</fullName>
    </recommendedName>
</protein>
<dbReference type="SUPFAM" id="SSF53474">
    <property type="entry name" value="alpha/beta-Hydrolases"/>
    <property type="match status" value="1"/>
</dbReference>
<dbReference type="AlphaFoldDB" id="H2Z6F4"/>
<dbReference type="InterPro" id="IPR051044">
    <property type="entry name" value="MAG_DAG_Lipase"/>
</dbReference>
<accession>H2Z6F4</accession>
<sequence>MGEDTEKVAKTFSGRPFSEVNHFVNEDGLHIFTNIWKPEGDCKYLICLLHGFGGHCVRFNELASYLTKIGGLVFSHDHIGHGESEGYRTTVDDFNKLIRDTYQHVDIMKKQYSDLPVFLLGQSMGGALAVLAAHERPDIFKGVILIGPMLLIDPGIQSSFKVSLVKIAAYLIPHFIVTSLPESRGSRDEKEVVISQNDPLKSCDVKSQMALQLLRMGEKLEIVMPEFACPFITLHGGDDNTCSVEGSKLINQVAKCKDKTIKIYDECRHDLVHELQADRIIFFNDIQAWVEERI</sequence>
<evidence type="ECO:0000313" key="2">
    <source>
        <dbReference type="Ensembl" id="ENSCSAVP00000013166.1"/>
    </source>
</evidence>
<dbReference type="PANTHER" id="PTHR11614">
    <property type="entry name" value="PHOSPHOLIPASE-RELATED"/>
    <property type="match status" value="1"/>
</dbReference>
<dbReference type="InterPro" id="IPR022742">
    <property type="entry name" value="Hydrolase_4"/>
</dbReference>